<keyword evidence="1" id="KW-1133">Transmembrane helix</keyword>
<gene>
    <name evidence="3" type="ORF">PCOR1329_LOCUS63002</name>
</gene>
<evidence type="ECO:0000313" key="3">
    <source>
        <dbReference type="EMBL" id="CAK0879620.1"/>
    </source>
</evidence>
<accession>A0ABN9W4E4</accession>
<keyword evidence="2" id="KW-0732">Signal</keyword>
<protein>
    <recommendedName>
        <fullName evidence="5">Secreted protein</fullName>
    </recommendedName>
</protein>
<dbReference type="EMBL" id="CAUYUJ010017982">
    <property type="protein sequence ID" value="CAK0879620.1"/>
    <property type="molecule type" value="Genomic_DNA"/>
</dbReference>
<reference evidence="3" key="1">
    <citation type="submission" date="2023-10" db="EMBL/GenBank/DDBJ databases">
        <authorList>
            <person name="Chen Y."/>
            <person name="Shah S."/>
            <person name="Dougan E. K."/>
            <person name="Thang M."/>
            <person name="Chan C."/>
        </authorList>
    </citation>
    <scope>NUCLEOTIDE SEQUENCE [LARGE SCALE GENOMIC DNA]</scope>
</reference>
<evidence type="ECO:0000256" key="2">
    <source>
        <dbReference type="SAM" id="SignalP"/>
    </source>
</evidence>
<keyword evidence="4" id="KW-1185">Reference proteome</keyword>
<feature type="transmembrane region" description="Helical" evidence="1">
    <location>
        <begin position="112"/>
        <end position="131"/>
    </location>
</feature>
<evidence type="ECO:0000256" key="1">
    <source>
        <dbReference type="SAM" id="Phobius"/>
    </source>
</evidence>
<evidence type="ECO:0008006" key="5">
    <source>
        <dbReference type="Google" id="ProtNLM"/>
    </source>
</evidence>
<feature type="chain" id="PRO_5045788650" description="Secreted protein" evidence="2">
    <location>
        <begin position="20"/>
        <end position="154"/>
    </location>
</feature>
<feature type="signal peptide" evidence="2">
    <location>
        <begin position="1"/>
        <end position="19"/>
    </location>
</feature>
<comment type="caution">
    <text evidence="3">The sequence shown here is derived from an EMBL/GenBank/DDBJ whole genome shotgun (WGS) entry which is preliminary data.</text>
</comment>
<name>A0ABN9W4E4_9DINO</name>
<evidence type="ECO:0000313" key="4">
    <source>
        <dbReference type="Proteomes" id="UP001189429"/>
    </source>
</evidence>
<dbReference type="Proteomes" id="UP001189429">
    <property type="component" value="Unassembled WGS sequence"/>
</dbReference>
<keyword evidence="1" id="KW-0812">Transmembrane</keyword>
<proteinExistence type="predicted"/>
<organism evidence="3 4">
    <name type="scientific">Prorocentrum cordatum</name>
    <dbReference type="NCBI Taxonomy" id="2364126"/>
    <lineage>
        <taxon>Eukaryota</taxon>
        <taxon>Sar</taxon>
        <taxon>Alveolata</taxon>
        <taxon>Dinophyceae</taxon>
        <taxon>Prorocentrales</taxon>
        <taxon>Prorocentraceae</taxon>
        <taxon>Prorocentrum</taxon>
    </lineage>
</organism>
<keyword evidence="1" id="KW-0472">Membrane</keyword>
<sequence length="154" mass="16935">MHVIAKLLPLLAAVIEVLALQARSMAFVERNGTALPPPSTWHPRSLSTNGRTHATEDTAIDLTHYTGSVTPGAVVSYLGPKLCQRRRVVLSKLIFPSRSACCFVGLSWCYRFMYWSWCLCWAGCGLLGLAVGPLRRDVVSRDPVARPSLRSPGR</sequence>